<dbReference type="InterPro" id="IPR036890">
    <property type="entry name" value="HATPase_C_sf"/>
</dbReference>
<dbReference type="InterPro" id="IPR003594">
    <property type="entry name" value="HATPase_dom"/>
</dbReference>
<dbReference type="SUPFAM" id="SSF158472">
    <property type="entry name" value="HAMP domain-like"/>
    <property type="match status" value="1"/>
</dbReference>
<evidence type="ECO:0000259" key="11">
    <source>
        <dbReference type="PROSITE" id="PS50109"/>
    </source>
</evidence>
<dbReference type="GO" id="GO:0000155">
    <property type="term" value="F:phosphorelay sensor kinase activity"/>
    <property type="evidence" value="ECO:0007669"/>
    <property type="project" value="InterPro"/>
</dbReference>
<dbReference type="PANTHER" id="PTHR45339:SF1">
    <property type="entry name" value="HYBRID SIGNAL TRANSDUCTION HISTIDINE KINASE J"/>
    <property type="match status" value="1"/>
</dbReference>
<dbReference type="GO" id="GO:0016020">
    <property type="term" value="C:membrane"/>
    <property type="evidence" value="ECO:0007669"/>
    <property type="project" value="UniProtKB-SubCell"/>
</dbReference>
<dbReference type="RefSeq" id="WP_119438299.1">
    <property type="nucleotide sequence ID" value="NZ_QWGR01000006.1"/>
</dbReference>
<keyword evidence="10" id="KW-1133">Transmembrane helix</keyword>
<dbReference type="PRINTS" id="PR00344">
    <property type="entry name" value="BCTRLSENSOR"/>
</dbReference>
<sequence>MLTFNDLKIRHKLRILSIFPFLGLILLGAISNYFYNTGKTLSLVINAERIHNLTFQEGIEDYYRYHMFHDEAMLDQAIDRIQRANEMSYTFGTLDQLTGLPKKEFIDTLYDHYKEAYDYKRSNAELMAGRLKLLSTVKPDELAQAQQIAQKGYQLGKEIQDLIVDSQVDKSEIDASLGPKLDQMRLFYNDFATSINDLIASVNKLLYLGIILIVLLLIFSIGSVSLYISRSINVPVREMVKQFDLIAKGNIKTELAFDSKNEIGELARSFRKLQHGFREVIDYTKKVAGGDYSSQITPRSEEDELSIALNQMAQNLKETHEKITLDTWYRAGLNTINDKLNSNDTLQEIARQSILFLTERLHSQLGGIYYFNHDSQHLELLSYLGIDPEKANKFIKLNEGIVGQVANSKQIKTLVDIPEDLYATFSATGNYKPKQVVIVPLVFNNLLIGAIELSSIYAYTDIELEFLHPVSEIIAIKLNSAASRIKTDELLKETQDQASELQVQQEELRVANEELTEHAKVLTENEKKLQVQQEELRVANEELEERTRQLEVQKEDISIKNQELTATQEQLENKARELQQASQYKSEFLANMSHELRTPLNSLLILSNLLSSNKKGNLTEDQVRSAKIIYKSGSDLLHLINEILDLSKIEAGKMNIEFLDVLSSDLQDEILMSFNALADDKDLAFEVTIDSAFPHKLLTDRYRLMQVVKNLVSNAFKFTSKGKVAVEFMPTPAKTKFRSTDLTIENTCCIKISDTGVGIPQEKLESIFEAFQQADGSISRKFGGTGLGLSISRELIKILGGEIQLESVVNQGSSFYVYLPGEKSQQVQPIEPGNNPAIKEEVKKVKKEIAADKGPAILLPYLEDDRNETGNEQTVLVIHPVKEQAQKLMQQARERKYKVIVSPSIRDGIALAEKFKPKAVMLAVELATGNRQDYLKLKNHRLLGKLPVHVISPIEHDLEKDQSELKTLETVEFADALKSLEKHFDSSLKKMLIIEDNLQTRELIKTLLFDFDLTIIEAGLAEQAFQLMKNDSFDCIILDLGLPDYSGKELLEKLKSNNVPIPKVIVYTGKEMSQQEIKELESYTNTIILKGIKSDERLMDEVTLFLHQVSQNIPGIKTKTTLANDDLIFKGKKVLVVDDDIRNVFALGQMLEEREIIVSEADNGQAALDILKHNHDFDLILMDVMMPVMDGYEAMQIIRQTKEIKNIPIICLTAKAMKEDHENALKNGANDYLAKPLDEEKLFSMLKIWLYKN</sequence>
<evidence type="ECO:0000256" key="8">
    <source>
        <dbReference type="PROSITE-ProRule" id="PRU00169"/>
    </source>
</evidence>
<dbReference type="OrthoDB" id="9796457at2"/>
<dbReference type="AlphaFoldDB" id="A0A399T1X9"/>
<dbReference type="InterPro" id="IPR003661">
    <property type="entry name" value="HisK_dim/P_dom"/>
</dbReference>
<dbReference type="SUPFAM" id="SSF55781">
    <property type="entry name" value="GAF domain-like"/>
    <property type="match status" value="1"/>
</dbReference>
<keyword evidence="9" id="KW-0175">Coiled coil</keyword>
<dbReference type="Pfam" id="PF02518">
    <property type="entry name" value="HATPase_c"/>
    <property type="match status" value="1"/>
</dbReference>
<dbReference type="SMART" id="SM00304">
    <property type="entry name" value="HAMP"/>
    <property type="match status" value="1"/>
</dbReference>
<keyword evidence="5" id="KW-0808">Transferase</keyword>
<keyword evidence="10" id="KW-0812">Transmembrane</keyword>
<dbReference type="Pfam" id="PF00672">
    <property type="entry name" value="HAMP"/>
    <property type="match status" value="1"/>
</dbReference>
<dbReference type="InterPro" id="IPR036097">
    <property type="entry name" value="HisK_dim/P_sf"/>
</dbReference>
<evidence type="ECO:0000256" key="10">
    <source>
        <dbReference type="SAM" id="Phobius"/>
    </source>
</evidence>
<comment type="caution">
    <text evidence="14">The sequence shown here is derived from an EMBL/GenBank/DDBJ whole genome shotgun (WGS) entry which is preliminary data.</text>
</comment>
<dbReference type="Gene3D" id="6.10.340.10">
    <property type="match status" value="1"/>
</dbReference>
<evidence type="ECO:0000256" key="3">
    <source>
        <dbReference type="ARBA" id="ARBA00012438"/>
    </source>
</evidence>
<dbReference type="InterPro" id="IPR029016">
    <property type="entry name" value="GAF-like_dom_sf"/>
</dbReference>
<gene>
    <name evidence="14" type="ORF">D1614_12570</name>
</gene>
<dbReference type="Gene3D" id="3.40.50.2300">
    <property type="match status" value="2"/>
</dbReference>
<feature type="modified residue" description="4-aspartylphosphate" evidence="8">
    <location>
        <position position="1183"/>
    </location>
</feature>
<evidence type="ECO:0000256" key="9">
    <source>
        <dbReference type="SAM" id="Coils"/>
    </source>
</evidence>
<protein>
    <recommendedName>
        <fullName evidence="3">histidine kinase</fullName>
        <ecNumber evidence="3">2.7.13.3</ecNumber>
    </recommendedName>
</protein>
<evidence type="ECO:0000256" key="7">
    <source>
        <dbReference type="ARBA" id="ARBA00023012"/>
    </source>
</evidence>
<dbReference type="PROSITE" id="PS50110">
    <property type="entry name" value="RESPONSE_REGULATORY"/>
    <property type="match status" value="2"/>
</dbReference>
<organism evidence="14 15">
    <name type="scientific">Maribellus luteus</name>
    <dbReference type="NCBI Taxonomy" id="2305463"/>
    <lineage>
        <taxon>Bacteria</taxon>
        <taxon>Pseudomonadati</taxon>
        <taxon>Bacteroidota</taxon>
        <taxon>Bacteroidia</taxon>
        <taxon>Marinilabiliales</taxon>
        <taxon>Prolixibacteraceae</taxon>
        <taxon>Maribellus</taxon>
    </lineage>
</organism>
<reference evidence="14 15" key="1">
    <citation type="submission" date="2018-08" db="EMBL/GenBank/DDBJ databases">
        <title>Pallidiluteibacterium maritimus gen. nov., sp. nov., isolated from coastal sediment.</title>
        <authorList>
            <person name="Zhou L.Y."/>
        </authorList>
    </citation>
    <scope>NUCLEOTIDE SEQUENCE [LARGE SCALE GENOMIC DNA]</scope>
    <source>
        <strain evidence="14 15">XSD2</strain>
    </source>
</reference>
<dbReference type="InterPro" id="IPR003660">
    <property type="entry name" value="HAMP_dom"/>
</dbReference>
<keyword evidence="6" id="KW-0418">Kinase</keyword>
<dbReference type="Gene3D" id="1.10.287.130">
    <property type="match status" value="1"/>
</dbReference>
<dbReference type="CDD" id="cd06225">
    <property type="entry name" value="HAMP"/>
    <property type="match status" value="2"/>
</dbReference>
<dbReference type="SUPFAM" id="SSF47384">
    <property type="entry name" value="Homodimeric domain of signal transducing histidine kinase"/>
    <property type="match status" value="1"/>
</dbReference>
<dbReference type="CDD" id="cd00156">
    <property type="entry name" value="REC"/>
    <property type="match status" value="1"/>
</dbReference>
<dbReference type="InterPro" id="IPR004358">
    <property type="entry name" value="Sig_transdc_His_kin-like_C"/>
</dbReference>
<proteinExistence type="predicted"/>
<dbReference type="SMART" id="SM00387">
    <property type="entry name" value="HATPase_c"/>
    <property type="match status" value="1"/>
</dbReference>
<name>A0A399T1X9_9BACT</name>
<dbReference type="PROSITE" id="PS50885">
    <property type="entry name" value="HAMP"/>
    <property type="match status" value="2"/>
</dbReference>
<keyword evidence="7" id="KW-0902">Two-component regulatory system</keyword>
<comment type="subcellular location">
    <subcellularLocation>
        <location evidence="2">Membrane</location>
    </subcellularLocation>
</comment>
<dbReference type="CDD" id="cd17546">
    <property type="entry name" value="REC_hyHK_CKI1_RcsC-like"/>
    <property type="match status" value="1"/>
</dbReference>
<dbReference type="Proteomes" id="UP000265926">
    <property type="component" value="Unassembled WGS sequence"/>
</dbReference>
<dbReference type="EC" id="2.7.13.3" evidence="3"/>
<evidence type="ECO:0000256" key="6">
    <source>
        <dbReference type="ARBA" id="ARBA00022777"/>
    </source>
</evidence>
<dbReference type="InterPro" id="IPR003018">
    <property type="entry name" value="GAF"/>
</dbReference>
<keyword evidence="10" id="KW-0472">Membrane</keyword>
<evidence type="ECO:0000256" key="5">
    <source>
        <dbReference type="ARBA" id="ARBA00022679"/>
    </source>
</evidence>
<keyword evidence="15" id="KW-1185">Reference proteome</keyword>
<keyword evidence="4 8" id="KW-0597">Phosphoprotein</keyword>
<dbReference type="PANTHER" id="PTHR45339">
    <property type="entry name" value="HYBRID SIGNAL TRANSDUCTION HISTIDINE KINASE J"/>
    <property type="match status" value="1"/>
</dbReference>
<evidence type="ECO:0000313" key="14">
    <source>
        <dbReference type="EMBL" id="RIJ47953.1"/>
    </source>
</evidence>
<dbReference type="InterPro" id="IPR001789">
    <property type="entry name" value="Sig_transdc_resp-reg_receiver"/>
</dbReference>
<evidence type="ECO:0000313" key="15">
    <source>
        <dbReference type="Proteomes" id="UP000265926"/>
    </source>
</evidence>
<dbReference type="InterPro" id="IPR011006">
    <property type="entry name" value="CheY-like_superfamily"/>
</dbReference>
<evidence type="ECO:0000256" key="4">
    <source>
        <dbReference type="ARBA" id="ARBA00022553"/>
    </source>
</evidence>
<dbReference type="Gene3D" id="3.30.450.40">
    <property type="match status" value="1"/>
</dbReference>
<feature type="transmembrane region" description="Helical" evidence="10">
    <location>
        <begin position="205"/>
        <end position="228"/>
    </location>
</feature>
<dbReference type="Pfam" id="PF00512">
    <property type="entry name" value="HisKA"/>
    <property type="match status" value="1"/>
</dbReference>
<evidence type="ECO:0000256" key="1">
    <source>
        <dbReference type="ARBA" id="ARBA00000085"/>
    </source>
</evidence>
<dbReference type="SMART" id="SM00388">
    <property type="entry name" value="HisKA"/>
    <property type="match status" value="1"/>
</dbReference>
<feature type="domain" description="Response regulatory" evidence="12">
    <location>
        <begin position="1133"/>
        <end position="1250"/>
    </location>
</feature>
<dbReference type="CDD" id="cd16922">
    <property type="entry name" value="HATPase_EvgS-ArcB-TorS-like"/>
    <property type="match status" value="1"/>
</dbReference>
<dbReference type="Pfam" id="PF13185">
    <property type="entry name" value="GAF_2"/>
    <property type="match status" value="1"/>
</dbReference>
<feature type="domain" description="Response regulatory" evidence="12">
    <location>
        <begin position="990"/>
        <end position="1105"/>
    </location>
</feature>
<dbReference type="EMBL" id="QWGR01000006">
    <property type="protein sequence ID" value="RIJ47953.1"/>
    <property type="molecule type" value="Genomic_DNA"/>
</dbReference>
<comment type="catalytic activity">
    <reaction evidence="1">
        <text>ATP + protein L-histidine = ADP + protein N-phospho-L-histidine.</text>
        <dbReference type="EC" id="2.7.13.3"/>
    </reaction>
</comment>
<dbReference type="SUPFAM" id="SSF52172">
    <property type="entry name" value="CheY-like"/>
    <property type="match status" value="2"/>
</dbReference>
<accession>A0A399T1X9</accession>
<evidence type="ECO:0000259" key="13">
    <source>
        <dbReference type="PROSITE" id="PS50885"/>
    </source>
</evidence>
<dbReference type="Pfam" id="PF00072">
    <property type="entry name" value="Response_reg"/>
    <property type="match status" value="2"/>
</dbReference>
<feature type="domain" description="Histidine kinase" evidence="11">
    <location>
        <begin position="591"/>
        <end position="823"/>
    </location>
</feature>
<evidence type="ECO:0000256" key="2">
    <source>
        <dbReference type="ARBA" id="ARBA00004370"/>
    </source>
</evidence>
<dbReference type="SUPFAM" id="SSF55874">
    <property type="entry name" value="ATPase domain of HSP90 chaperone/DNA topoisomerase II/histidine kinase"/>
    <property type="match status" value="1"/>
</dbReference>
<dbReference type="FunFam" id="3.30.565.10:FF:000010">
    <property type="entry name" value="Sensor histidine kinase RcsC"/>
    <property type="match status" value="1"/>
</dbReference>
<dbReference type="Gene3D" id="3.30.565.10">
    <property type="entry name" value="Histidine kinase-like ATPase, C-terminal domain"/>
    <property type="match status" value="1"/>
</dbReference>
<feature type="modified residue" description="4-aspartylphosphate" evidence="8">
    <location>
        <position position="1039"/>
    </location>
</feature>
<feature type="transmembrane region" description="Helical" evidence="10">
    <location>
        <begin position="15"/>
        <end position="35"/>
    </location>
</feature>
<dbReference type="CDD" id="cd00082">
    <property type="entry name" value="HisKA"/>
    <property type="match status" value="1"/>
</dbReference>
<evidence type="ECO:0000259" key="12">
    <source>
        <dbReference type="PROSITE" id="PS50110"/>
    </source>
</evidence>
<dbReference type="InterPro" id="IPR005467">
    <property type="entry name" value="His_kinase_dom"/>
</dbReference>
<feature type="domain" description="HAMP" evidence="13">
    <location>
        <begin position="230"/>
        <end position="282"/>
    </location>
</feature>
<feature type="domain" description="HAMP" evidence="13">
    <location>
        <begin position="284"/>
        <end position="321"/>
    </location>
</feature>
<dbReference type="SMART" id="SM00448">
    <property type="entry name" value="REC"/>
    <property type="match status" value="2"/>
</dbReference>
<dbReference type="PROSITE" id="PS50109">
    <property type="entry name" value="HIS_KIN"/>
    <property type="match status" value="1"/>
</dbReference>
<dbReference type="SMART" id="SM00065">
    <property type="entry name" value="GAF"/>
    <property type="match status" value="1"/>
</dbReference>
<feature type="coiled-coil region" evidence="9">
    <location>
        <begin position="491"/>
        <end position="584"/>
    </location>
</feature>